<dbReference type="AlphaFoldDB" id="A0A151WW95"/>
<evidence type="ECO:0000313" key="2">
    <source>
        <dbReference type="Proteomes" id="UP000075809"/>
    </source>
</evidence>
<dbReference type="Proteomes" id="UP000075809">
    <property type="component" value="Unassembled WGS sequence"/>
</dbReference>
<accession>A0A151WW95</accession>
<gene>
    <name evidence="1" type="ORF">ALC60_08797</name>
</gene>
<protein>
    <submittedName>
        <fullName evidence="1">Uncharacterized protein</fullName>
    </submittedName>
</protein>
<proteinExistence type="predicted"/>
<dbReference type="EMBL" id="KQ982691">
    <property type="protein sequence ID" value="KYQ52182.1"/>
    <property type="molecule type" value="Genomic_DNA"/>
</dbReference>
<reference evidence="1 2" key="1">
    <citation type="submission" date="2015-09" db="EMBL/GenBank/DDBJ databases">
        <title>Trachymyrmex zeteki WGS genome.</title>
        <authorList>
            <person name="Nygaard S."/>
            <person name="Hu H."/>
            <person name="Boomsma J."/>
            <person name="Zhang G."/>
        </authorList>
    </citation>
    <scope>NUCLEOTIDE SEQUENCE [LARGE SCALE GENOMIC DNA]</scope>
    <source>
        <strain evidence="1">Tzet28-1</strain>
        <tissue evidence="1">Whole body</tissue>
    </source>
</reference>
<name>A0A151WW95_9HYME</name>
<organism evidence="1 2">
    <name type="scientific">Mycetomoellerius zeteki</name>
    <dbReference type="NCBI Taxonomy" id="64791"/>
    <lineage>
        <taxon>Eukaryota</taxon>
        <taxon>Metazoa</taxon>
        <taxon>Ecdysozoa</taxon>
        <taxon>Arthropoda</taxon>
        <taxon>Hexapoda</taxon>
        <taxon>Insecta</taxon>
        <taxon>Pterygota</taxon>
        <taxon>Neoptera</taxon>
        <taxon>Endopterygota</taxon>
        <taxon>Hymenoptera</taxon>
        <taxon>Apocrita</taxon>
        <taxon>Aculeata</taxon>
        <taxon>Formicoidea</taxon>
        <taxon>Formicidae</taxon>
        <taxon>Myrmicinae</taxon>
        <taxon>Mycetomoellerius</taxon>
    </lineage>
</organism>
<keyword evidence="2" id="KW-1185">Reference proteome</keyword>
<evidence type="ECO:0000313" key="1">
    <source>
        <dbReference type="EMBL" id="KYQ52182.1"/>
    </source>
</evidence>
<sequence>MALAQRSMENHNNLANFPSRTRALGQPPCETDVLPHFRVFSRLFALQSGRRIKGASTFIGGRHKFNPTNPTAVFSPASLRNNDGTLQVHKLPLSYSSPLSYISRVMSMEAEDDEEIIDSEGSRIIFSSGIKCDDGGDEGGGDEQLLQINRLQQHASSEKSFNRWASRIVVGDRSRRTLILSTSRRSSVKRRALEIDFSYESLSYVKVVYVNLIDKTLFIYLTFSTLEIMNLSLNFSPVISISSIRVTVEWYCKMFWGES</sequence>